<protein>
    <recommendedName>
        <fullName evidence="1">F5/8 type C domain-containing protein</fullName>
    </recommendedName>
</protein>
<dbReference type="Proteomes" id="UP000288079">
    <property type="component" value="Unassembled WGS sequence"/>
</dbReference>
<evidence type="ECO:0000259" key="1">
    <source>
        <dbReference type="PROSITE" id="PS50022"/>
    </source>
</evidence>
<accession>A0A401LY19</accession>
<dbReference type="Gene3D" id="2.60.120.260">
    <property type="entry name" value="Galactose-binding domain-like"/>
    <property type="match status" value="1"/>
</dbReference>
<dbReference type="EMBL" id="BHWB01000011">
    <property type="protein sequence ID" value="GCB36438.1"/>
    <property type="molecule type" value="Genomic_DNA"/>
</dbReference>
<sequence length="396" mass="44849">MKIIMKAIIRVILSLSIIIGIGGCSSMEDIYEEYIVYGGHIYPQKPTDPRGYSGDKRVVLKWKKGVDSSITKAVVSWDDGRQKREFDIVGNSDNVELVVDNLEERDYSFVINTYDADGNKSVPVEVNSRAYGDVYKSSLYNRTINIAYIDVDKLVVEWNEADLTSNITKTEFRYINKENEETKIVVDAQSNEALVLNDYKMGTEFSFQSFFVPDTTCVDVFEAVAEISKPLTIIDRSDWTITASSYEPTGQTGYGGANPERVLDGVIENTANAGLVPTYWHSRHSGSDVPGYPHWLAVNMKKKVNIRRVVLQCRNDANCRSGYSFSNFTIQGSNDGENWVDLETYDIYSRTDVVPQYYAVDTKENFSYFKIVMNKSYDNSPYAHLAELSILGEERE</sequence>
<gene>
    <name evidence="2" type="ORF">KGMB02408_33830</name>
</gene>
<dbReference type="InterPro" id="IPR000421">
    <property type="entry name" value="FA58C"/>
</dbReference>
<reference evidence="2 3" key="1">
    <citation type="submission" date="2018-10" db="EMBL/GenBank/DDBJ databases">
        <title>Draft Genome Sequence of Bacteroides sp. KCTC 15687.</title>
        <authorList>
            <person name="Yu S.Y."/>
            <person name="Kim J.S."/>
            <person name="Oh B.S."/>
            <person name="Park S.H."/>
            <person name="Kang S.W."/>
            <person name="Park J.E."/>
            <person name="Choi S.H."/>
            <person name="Han K.I."/>
            <person name="Lee K.C."/>
            <person name="Eom M.K."/>
            <person name="Suh M.K."/>
            <person name="Lee D.H."/>
            <person name="Yoon H."/>
            <person name="Kim B."/>
            <person name="Yang S.J."/>
            <person name="Lee J.S."/>
            <person name="Lee J.H."/>
        </authorList>
    </citation>
    <scope>NUCLEOTIDE SEQUENCE [LARGE SCALE GENOMIC DNA]</scope>
    <source>
        <strain evidence="2 3">KCTC 15687</strain>
    </source>
</reference>
<keyword evidence="3" id="KW-1185">Reference proteome</keyword>
<proteinExistence type="predicted"/>
<dbReference type="AlphaFoldDB" id="A0A401LY19"/>
<dbReference type="SUPFAM" id="SSF49785">
    <property type="entry name" value="Galactose-binding domain-like"/>
    <property type="match status" value="1"/>
</dbReference>
<name>A0A401LY19_9BACE</name>
<organism evidence="2 3">
    <name type="scientific">Bacteroides faecalis</name>
    <dbReference type="NCBI Taxonomy" id="2447885"/>
    <lineage>
        <taxon>Bacteria</taxon>
        <taxon>Pseudomonadati</taxon>
        <taxon>Bacteroidota</taxon>
        <taxon>Bacteroidia</taxon>
        <taxon>Bacteroidales</taxon>
        <taxon>Bacteroidaceae</taxon>
        <taxon>Bacteroides</taxon>
    </lineage>
</organism>
<dbReference type="Pfam" id="PF00754">
    <property type="entry name" value="F5_F8_type_C"/>
    <property type="match status" value="1"/>
</dbReference>
<feature type="domain" description="F5/8 type C" evidence="1">
    <location>
        <begin position="224"/>
        <end position="393"/>
    </location>
</feature>
<evidence type="ECO:0000313" key="3">
    <source>
        <dbReference type="Proteomes" id="UP000288079"/>
    </source>
</evidence>
<evidence type="ECO:0000313" key="2">
    <source>
        <dbReference type="EMBL" id="GCB36438.1"/>
    </source>
</evidence>
<dbReference type="Pfam" id="PF16389">
    <property type="entry name" value="DUF4998"/>
    <property type="match status" value="1"/>
</dbReference>
<comment type="caution">
    <text evidence="2">The sequence shown here is derived from an EMBL/GenBank/DDBJ whole genome shotgun (WGS) entry which is preliminary data.</text>
</comment>
<dbReference type="PROSITE" id="PS51257">
    <property type="entry name" value="PROKAR_LIPOPROTEIN"/>
    <property type="match status" value="1"/>
</dbReference>
<dbReference type="PROSITE" id="PS50022">
    <property type="entry name" value="FA58C_3"/>
    <property type="match status" value="1"/>
</dbReference>
<dbReference type="InterPro" id="IPR008979">
    <property type="entry name" value="Galactose-bd-like_sf"/>
</dbReference>